<dbReference type="AlphaFoldDB" id="A0AB36P756"/>
<dbReference type="GO" id="GO:0016787">
    <property type="term" value="F:hydrolase activity"/>
    <property type="evidence" value="ECO:0007669"/>
    <property type="project" value="UniProtKB-KW"/>
</dbReference>
<evidence type="ECO:0000313" key="8">
    <source>
        <dbReference type="EMBL" id="SHM78925.1"/>
    </source>
</evidence>
<comment type="similarity">
    <text evidence="1">Belongs to the metallo-beta-lactamase superfamily.</text>
</comment>
<dbReference type="InterPro" id="IPR036866">
    <property type="entry name" value="RibonucZ/Hydroxyglut_hydro"/>
</dbReference>
<gene>
    <name evidence="7" type="ORF">B0A72_02430</name>
    <name evidence="8" type="ORF">SAMN05444387_3193</name>
</gene>
<dbReference type="PANTHER" id="PTHR42978">
    <property type="entry name" value="QUORUM-QUENCHING LACTONASE YTNP-RELATED-RELATED"/>
    <property type="match status" value="1"/>
</dbReference>
<evidence type="ECO:0000256" key="5">
    <source>
        <dbReference type="SAM" id="SignalP"/>
    </source>
</evidence>
<evidence type="ECO:0000256" key="4">
    <source>
        <dbReference type="ARBA" id="ARBA00022833"/>
    </source>
</evidence>
<dbReference type="RefSeq" id="WP_073396200.1">
    <property type="nucleotide sequence ID" value="NZ_FRBX01000004.1"/>
</dbReference>
<feature type="chain" id="PRO_5044309189" evidence="5">
    <location>
        <begin position="22"/>
        <end position="319"/>
    </location>
</feature>
<dbReference type="Gene3D" id="3.60.15.10">
    <property type="entry name" value="Ribonuclease Z/Hydroxyacylglutathione hydrolase-like"/>
    <property type="match status" value="1"/>
</dbReference>
<keyword evidence="2" id="KW-0479">Metal-binding</keyword>
<reference evidence="8 9" key="2">
    <citation type="submission" date="2016-11" db="EMBL/GenBank/DDBJ databases">
        <authorList>
            <person name="Varghese N."/>
            <person name="Submissions S."/>
        </authorList>
    </citation>
    <scope>NUCLEOTIDE SEQUENCE [LARGE SCALE GENOMIC DNA]</scope>
    <source>
        <strain evidence="8 9">DSM 6368</strain>
    </source>
</reference>
<dbReference type="CDD" id="cd07720">
    <property type="entry name" value="OPHC2-like_MBL-fold"/>
    <property type="match status" value="1"/>
</dbReference>
<accession>A0AB36P756</accession>
<evidence type="ECO:0000256" key="2">
    <source>
        <dbReference type="ARBA" id="ARBA00022723"/>
    </source>
</evidence>
<evidence type="ECO:0000313" key="9">
    <source>
        <dbReference type="Proteomes" id="UP000184216"/>
    </source>
</evidence>
<dbReference type="GO" id="GO:0046872">
    <property type="term" value="F:metal ion binding"/>
    <property type="evidence" value="ECO:0007669"/>
    <property type="project" value="UniProtKB-KW"/>
</dbReference>
<dbReference type="EMBL" id="MUHB01000003">
    <property type="protein sequence ID" value="OXB07743.1"/>
    <property type="molecule type" value="Genomic_DNA"/>
</dbReference>
<dbReference type="InterPro" id="IPR051013">
    <property type="entry name" value="MBL_superfamily_lactonases"/>
</dbReference>
<evidence type="ECO:0000256" key="1">
    <source>
        <dbReference type="ARBA" id="ARBA00007749"/>
    </source>
</evidence>
<evidence type="ECO:0000259" key="6">
    <source>
        <dbReference type="SMART" id="SM00849"/>
    </source>
</evidence>
<dbReference type="Proteomes" id="UP000184216">
    <property type="component" value="Unassembled WGS sequence"/>
</dbReference>
<evidence type="ECO:0000313" key="10">
    <source>
        <dbReference type="Proteomes" id="UP000198431"/>
    </source>
</evidence>
<keyword evidence="3" id="KW-0378">Hydrolase</keyword>
<dbReference type="SMART" id="SM00849">
    <property type="entry name" value="Lactamase_B"/>
    <property type="match status" value="1"/>
</dbReference>
<dbReference type="EMBL" id="FRBX01000004">
    <property type="protein sequence ID" value="SHM78925.1"/>
    <property type="molecule type" value="Genomic_DNA"/>
</dbReference>
<evidence type="ECO:0000256" key="3">
    <source>
        <dbReference type="ARBA" id="ARBA00022801"/>
    </source>
</evidence>
<dbReference type="InterPro" id="IPR001279">
    <property type="entry name" value="Metallo-B-lactamas"/>
</dbReference>
<keyword evidence="9" id="KW-1185">Reference proteome</keyword>
<dbReference type="Proteomes" id="UP000198431">
    <property type="component" value="Unassembled WGS sequence"/>
</dbReference>
<feature type="signal peptide" evidence="5">
    <location>
        <begin position="1"/>
        <end position="21"/>
    </location>
</feature>
<organism evidence="7 10">
    <name type="scientific">Flavobacterium pectinovorum</name>
    <dbReference type="NCBI Taxonomy" id="29533"/>
    <lineage>
        <taxon>Bacteria</taxon>
        <taxon>Pseudomonadati</taxon>
        <taxon>Bacteroidota</taxon>
        <taxon>Flavobacteriia</taxon>
        <taxon>Flavobacteriales</taxon>
        <taxon>Flavobacteriaceae</taxon>
        <taxon>Flavobacterium</taxon>
    </lineage>
</organism>
<dbReference type="SUPFAM" id="SSF56281">
    <property type="entry name" value="Metallo-hydrolase/oxidoreductase"/>
    <property type="match status" value="1"/>
</dbReference>
<sequence length="319" mass="34537">MKYSNFVLIVLLSLCSKTIVAQNSTLANQPGYYRTQVSEAIVYSLFDGTYPVNVGEILHGIPRKEIAAKMQSDSHDTIYNINFSAFLIVLKEQRILVDTGCGTFMGSGAGNLVTNLKAVGLGPEDITAVLITHAHADHVGGLINASNERVFPNATVYLNKAEKDYWLSAVNKKNADASNQPIFDQVEKALTPYIAVNKIKTFSAGSVIIPGISTIDTHGHTPGSTAYLLESGSQKMLFAGDIVHIAPVQFSNPEVTIDFDISQPTAKATRAREFEIMASKGYWVAAPHMPFPGIGHISAVGGGYKWAPIYFGDTIQKKQ</sequence>
<reference evidence="7 10" key="1">
    <citation type="submission" date="2016-11" db="EMBL/GenBank/DDBJ databases">
        <title>Whole genomes of Flavobacteriaceae.</title>
        <authorList>
            <person name="Stine C."/>
            <person name="Li C."/>
            <person name="Tadesse D."/>
        </authorList>
    </citation>
    <scope>NUCLEOTIDE SEQUENCE [LARGE SCALE GENOMIC DNA]</scope>
    <source>
        <strain evidence="7 10">ATCC 19366</strain>
    </source>
</reference>
<keyword evidence="4" id="KW-0862">Zinc</keyword>
<evidence type="ECO:0000313" key="7">
    <source>
        <dbReference type="EMBL" id="OXB07743.1"/>
    </source>
</evidence>
<protein>
    <submittedName>
        <fullName evidence="8">Glyoxylase, beta-lactamase superfamily II</fullName>
    </submittedName>
</protein>
<keyword evidence="5" id="KW-0732">Signal</keyword>
<proteinExistence type="inferred from homology"/>
<comment type="caution">
    <text evidence="7">The sequence shown here is derived from an EMBL/GenBank/DDBJ whole genome shotgun (WGS) entry which is preliminary data.</text>
</comment>
<dbReference type="Pfam" id="PF00753">
    <property type="entry name" value="Lactamase_B"/>
    <property type="match status" value="1"/>
</dbReference>
<name>A0AB36P756_9FLAO</name>
<dbReference type="PANTHER" id="PTHR42978:SF6">
    <property type="entry name" value="QUORUM-QUENCHING LACTONASE YTNP-RELATED"/>
    <property type="match status" value="1"/>
</dbReference>
<feature type="domain" description="Metallo-beta-lactamase" evidence="6">
    <location>
        <begin position="82"/>
        <end position="288"/>
    </location>
</feature>